<evidence type="ECO:0000313" key="1">
    <source>
        <dbReference type="EMBL" id="CCG99366.1"/>
    </source>
</evidence>
<proteinExistence type="predicted"/>
<dbReference type="Pfam" id="PF24203">
    <property type="entry name" value="Phage_ProQ_C_like"/>
    <property type="match status" value="1"/>
</dbReference>
<dbReference type="EMBL" id="HE796683">
    <property type="protein sequence ID" value="CCG99366.1"/>
    <property type="molecule type" value="Genomic_DNA"/>
</dbReference>
<dbReference type="KEGG" id="fae:FAES_1356"/>
<keyword evidence="2" id="KW-1185">Reference proteome</keyword>
<dbReference type="AlphaFoldDB" id="I0K5G3"/>
<evidence type="ECO:0000313" key="2">
    <source>
        <dbReference type="Proteomes" id="UP000011058"/>
    </source>
</evidence>
<sequence>MKTGDFIYVRYIGNIRHWSRDPFRAPITWVGAKHFNVAINGQTARFERATLRHENQGHSPSYQLFLSMDTYRQEVELVALRNLMNRTDFLALTVEKQRAIKAILES</sequence>
<organism evidence="1 2">
    <name type="scientific">Fibrella aestuarina BUZ 2</name>
    <dbReference type="NCBI Taxonomy" id="1166018"/>
    <lineage>
        <taxon>Bacteria</taxon>
        <taxon>Pseudomonadati</taxon>
        <taxon>Bacteroidota</taxon>
        <taxon>Cytophagia</taxon>
        <taxon>Cytophagales</taxon>
        <taxon>Spirosomataceae</taxon>
        <taxon>Fibrella</taxon>
    </lineage>
</organism>
<dbReference type="HOGENOM" id="CLU_2219190_0_0_10"/>
<dbReference type="STRING" id="1166018.FAES_1356"/>
<name>I0K5G3_9BACT</name>
<gene>
    <name evidence="1" type="ORF">FAES_1356</name>
</gene>
<protein>
    <submittedName>
        <fullName evidence="1">Uncharacterized protein</fullName>
    </submittedName>
</protein>
<dbReference type="InterPro" id="IPR056982">
    <property type="entry name" value="Phage_ProQ_C-like"/>
</dbReference>
<accession>I0K5G3</accession>
<dbReference type="Proteomes" id="UP000011058">
    <property type="component" value="Chromosome"/>
</dbReference>
<dbReference type="RefSeq" id="WP_015330465.1">
    <property type="nucleotide sequence ID" value="NC_020054.1"/>
</dbReference>
<reference evidence="1 2" key="1">
    <citation type="journal article" date="2012" name="J. Bacteriol.">
        <title>Genome Sequence of Fibrella aestuarina BUZ 2T, a Filamentous Marine Bacterium.</title>
        <authorList>
            <person name="Filippini M."/>
            <person name="Qi W."/>
            <person name="Blom J."/>
            <person name="Goesmann A."/>
            <person name="Smits T.H."/>
            <person name="Bagheri H.C."/>
        </authorList>
    </citation>
    <scope>NUCLEOTIDE SEQUENCE [LARGE SCALE GENOMIC DNA]</scope>
    <source>
        <strain evidence="2">BUZ 2T</strain>
    </source>
</reference>